<evidence type="ECO:0000313" key="1">
    <source>
        <dbReference type="EMBL" id="KAG8011768.1"/>
    </source>
</evidence>
<dbReference type="EMBL" id="CM024801">
    <property type="protein sequence ID" value="KAG8011768.1"/>
    <property type="molecule type" value="Genomic_DNA"/>
</dbReference>
<reference evidence="1" key="1">
    <citation type="submission" date="2020-04" db="EMBL/GenBank/DDBJ databases">
        <title>A chromosome-scale assembly and high-density genetic map of the yellow drum (Nibea albiflora) genome.</title>
        <authorList>
            <person name="Xu D."/>
            <person name="Zhang W."/>
            <person name="Chen R."/>
            <person name="Tan P."/>
            <person name="Wang L."/>
            <person name="Song H."/>
            <person name="Tian L."/>
            <person name="Zhu Q."/>
            <person name="Wang B."/>
        </authorList>
    </citation>
    <scope>NUCLEOTIDE SEQUENCE</scope>
    <source>
        <strain evidence="1">ZJHYS-2018</strain>
    </source>
</reference>
<protein>
    <submittedName>
        <fullName evidence="1">G-rich sequence factor 1</fullName>
    </submittedName>
</protein>
<gene>
    <name evidence="1" type="primary">GRSF1</name>
    <name evidence="1" type="ORF">GBF38_004096</name>
</gene>
<keyword evidence="2" id="KW-1185">Reference proteome</keyword>
<dbReference type="Proteomes" id="UP000805704">
    <property type="component" value="Chromosome 13"/>
</dbReference>
<proteinExistence type="predicted"/>
<organism evidence="1 2">
    <name type="scientific">Nibea albiflora</name>
    <name type="common">Yellow drum</name>
    <name type="synonym">Corvina albiflora</name>
    <dbReference type="NCBI Taxonomy" id="240163"/>
    <lineage>
        <taxon>Eukaryota</taxon>
        <taxon>Metazoa</taxon>
        <taxon>Chordata</taxon>
        <taxon>Craniata</taxon>
        <taxon>Vertebrata</taxon>
        <taxon>Euteleostomi</taxon>
        <taxon>Actinopterygii</taxon>
        <taxon>Neopterygii</taxon>
        <taxon>Teleostei</taxon>
        <taxon>Neoteleostei</taxon>
        <taxon>Acanthomorphata</taxon>
        <taxon>Eupercaria</taxon>
        <taxon>Sciaenidae</taxon>
        <taxon>Nibea</taxon>
    </lineage>
</organism>
<comment type="caution">
    <text evidence="1">The sequence shown here is derived from an EMBL/GenBank/DDBJ whole genome shotgun (WGS) entry which is preliminary data.</text>
</comment>
<evidence type="ECO:0000313" key="2">
    <source>
        <dbReference type="Proteomes" id="UP000805704"/>
    </source>
</evidence>
<sequence>MDIDNPDNVSAETLSAPVCSEIQSVQLLYQVSEVTDSDAEVILKKAAHVPANDGVVRLRGLPFNSTESDIVHFFSGLDIVENGITIVTDHQGRNAGEAFVQFSSQQEANEAQQRDREVIGNRYIEVFPCRSDEIYSRKRSAHSAPPSPVSVNRRTSLKTRLPQSSPQSHYIHMRGLPFHASGEDVVEFFSPLVVSKILLECGSDGRSSGEADVYFRCHQDAMAAMSKDRQHIGERYIELFLNSVPECDGR</sequence>
<name>A0ACB7FBD9_NIBAL</name>
<accession>A0ACB7FBD9</accession>